<dbReference type="EC" id="3.6.1.-" evidence="10"/>
<dbReference type="Pfam" id="PF03193">
    <property type="entry name" value="RsgA_GTPase"/>
    <property type="match status" value="1"/>
</dbReference>
<dbReference type="Gene3D" id="2.40.50.140">
    <property type="entry name" value="Nucleic acid-binding proteins"/>
    <property type="match status" value="1"/>
</dbReference>
<dbReference type="InterPro" id="IPR031944">
    <property type="entry name" value="RsgA_N"/>
</dbReference>
<feature type="binding site" evidence="10">
    <location>
        <begin position="166"/>
        <end position="174"/>
    </location>
    <ligand>
        <name>GTP</name>
        <dbReference type="ChEBI" id="CHEBI:37565"/>
    </ligand>
</feature>
<dbReference type="InterPro" id="IPR012340">
    <property type="entry name" value="NA-bd_OB-fold"/>
</dbReference>
<keyword evidence="3 10" id="KW-0479">Metal-binding</keyword>
<keyword evidence="7 10" id="KW-0862">Zinc</keyword>
<keyword evidence="5 10" id="KW-0547">Nucleotide-binding</keyword>
<evidence type="ECO:0000256" key="1">
    <source>
        <dbReference type="ARBA" id="ARBA00022490"/>
    </source>
</evidence>
<dbReference type="InterPro" id="IPR030378">
    <property type="entry name" value="G_CP_dom"/>
</dbReference>
<dbReference type="EMBL" id="BAABDL010000041">
    <property type="protein sequence ID" value="GAA4063271.1"/>
    <property type="molecule type" value="Genomic_DNA"/>
</dbReference>
<dbReference type="PANTHER" id="PTHR32120:SF11">
    <property type="entry name" value="SMALL RIBOSOMAL SUBUNIT BIOGENESIS GTPASE RSGA 1, MITOCHONDRIAL-RELATED"/>
    <property type="match status" value="1"/>
</dbReference>
<dbReference type="PROSITE" id="PS50936">
    <property type="entry name" value="ENGC_GTPASE"/>
    <property type="match status" value="1"/>
</dbReference>
<dbReference type="Pfam" id="PF16745">
    <property type="entry name" value="RsgA_N"/>
    <property type="match status" value="1"/>
</dbReference>
<evidence type="ECO:0000256" key="6">
    <source>
        <dbReference type="ARBA" id="ARBA00022801"/>
    </source>
</evidence>
<evidence type="ECO:0000259" key="12">
    <source>
        <dbReference type="PROSITE" id="PS51721"/>
    </source>
</evidence>
<dbReference type="CDD" id="cd04466">
    <property type="entry name" value="S1_YloQ_GTPase"/>
    <property type="match status" value="1"/>
</dbReference>
<comment type="caution">
    <text evidence="13">The sequence shown here is derived from an EMBL/GenBank/DDBJ whole genome shotgun (WGS) entry which is preliminary data.</text>
</comment>
<keyword evidence="6 10" id="KW-0378">Hydrolase</keyword>
<sequence>MRKGQIIKALSGFYYVLSDDVIYQCRARGLFRNTKQTPLVGDYVKFEADNLTDGYVTELLPRKNELVRPPVANIDQALVAVSAKNPLFSPKLLDRFLVLTEFNRIEAIILVTKMDLVNDEEKIPLMQYIADYQKIGYQVVEISTEWSVDQTSFTNLLKDKSTVIAGQSGVGKSSFLNLLNPELSIETAEISKHLGRGKHTTRHTELIEVFGGMIADTPGFSSLDFEQIELEQLPFCFRDFEQYRDNCKFRGCMHVNEPNCAVKAAIADREITQYRYEHYLEFYQEIKSRKPRY</sequence>
<feature type="binding site" evidence="10">
    <location>
        <position position="247"/>
    </location>
    <ligand>
        <name>Zn(2+)</name>
        <dbReference type="ChEBI" id="CHEBI:29105"/>
    </ligand>
</feature>
<dbReference type="Gene3D" id="1.10.40.50">
    <property type="entry name" value="Probable gtpase engc, domain 3"/>
    <property type="match status" value="1"/>
</dbReference>
<evidence type="ECO:0000256" key="3">
    <source>
        <dbReference type="ARBA" id="ARBA00022723"/>
    </source>
</evidence>
<evidence type="ECO:0000256" key="10">
    <source>
        <dbReference type="HAMAP-Rule" id="MF_01820"/>
    </source>
</evidence>
<dbReference type="Gene3D" id="3.40.50.300">
    <property type="entry name" value="P-loop containing nucleotide triphosphate hydrolases"/>
    <property type="match status" value="1"/>
</dbReference>
<feature type="binding site" evidence="10">
    <location>
        <begin position="112"/>
        <end position="115"/>
    </location>
    <ligand>
        <name>GTP</name>
        <dbReference type="ChEBI" id="CHEBI:37565"/>
    </ligand>
</feature>
<keyword evidence="4 10" id="KW-0699">rRNA-binding</keyword>
<accession>A0ABP7VB99</accession>
<dbReference type="PANTHER" id="PTHR32120">
    <property type="entry name" value="SMALL RIBOSOMAL SUBUNIT BIOGENESIS GTPASE RSGA"/>
    <property type="match status" value="1"/>
</dbReference>
<dbReference type="SUPFAM" id="SSF50249">
    <property type="entry name" value="Nucleic acid-binding proteins"/>
    <property type="match status" value="1"/>
</dbReference>
<keyword evidence="9 10" id="KW-0342">GTP-binding</keyword>
<keyword evidence="2 10" id="KW-0690">Ribosome biogenesis</keyword>
<dbReference type="RefSeq" id="WP_344910474.1">
    <property type="nucleotide sequence ID" value="NZ_BAABDL010000041.1"/>
</dbReference>
<keyword evidence="14" id="KW-1185">Reference proteome</keyword>
<dbReference type="HAMAP" id="MF_01820">
    <property type="entry name" value="GTPase_RsgA"/>
    <property type="match status" value="1"/>
</dbReference>
<dbReference type="PROSITE" id="PS51721">
    <property type="entry name" value="G_CP"/>
    <property type="match status" value="1"/>
</dbReference>
<name>A0ABP7VB99_9BACI</name>
<protein>
    <recommendedName>
        <fullName evidence="10">Small ribosomal subunit biogenesis GTPase RsgA</fullName>
        <ecNumber evidence="10">3.6.1.-</ecNumber>
    </recommendedName>
</protein>
<evidence type="ECO:0000256" key="5">
    <source>
        <dbReference type="ARBA" id="ARBA00022741"/>
    </source>
</evidence>
<dbReference type="InterPro" id="IPR004881">
    <property type="entry name" value="Ribosome_biogen_GTPase_RsgA"/>
</dbReference>
<feature type="domain" description="CP-type G" evidence="12">
    <location>
        <begin position="63"/>
        <end position="223"/>
    </location>
</feature>
<feature type="binding site" evidence="10">
    <location>
        <position position="252"/>
    </location>
    <ligand>
        <name>Zn(2+)</name>
        <dbReference type="ChEBI" id="CHEBI:29105"/>
    </ligand>
</feature>
<evidence type="ECO:0000256" key="8">
    <source>
        <dbReference type="ARBA" id="ARBA00022884"/>
    </source>
</evidence>
<dbReference type="InterPro" id="IPR027417">
    <property type="entry name" value="P-loop_NTPase"/>
</dbReference>
<reference evidence="14" key="1">
    <citation type="journal article" date="2019" name="Int. J. Syst. Evol. Microbiol.">
        <title>The Global Catalogue of Microorganisms (GCM) 10K type strain sequencing project: providing services to taxonomists for standard genome sequencing and annotation.</title>
        <authorList>
            <consortium name="The Broad Institute Genomics Platform"/>
            <consortium name="The Broad Institute Genome Sequencing Center for Infectious Disease"/>
            <person name="Wu L."/>
            <person name="Ma J."/>
        </authorList>
    </citation>
    <scope>NUCLEOTIDE SEQUENCE [LARGE SCALE GENOMIC DNA]</scope>
    <source>
        <strain evidence="14">JCM 17250</strain>
    </source>
</reference>
<evidence type="ECO:0000256" key="7">
    <source>
        <dbReference type="ARBA" id="ARBA00022833"/>
    </source>
</evidence>
<evidence type="ECO:0000313" key="14">
    <source>
        <dbReference type="Proteomes" id="UP001501734"/>
    </source>
</evidence>
<dbReference type="NCBIfam" id="TIGR00157">
    <property type="entry name" value="ribosome small subunit-dependent GTPase A"/>
    <property type="match status" value="1"/>
</dbReference>
<dbReference type="CDD" id="cd01854">
    <property type="entry name" value="YjeQ_EngC"/>
    <property type="match status" value="1"/>
</dbReference>
<comment type="cofactor">
    <cofactor evidence="10">
        <name>Zn(2+)</name>
        <dbReference type="ChEBI" id="CHEBI:29105"/>
    </cofactor>
    <text evidence="10">Binds 1 zinc ion per subunit.</text>
</comment>
<comment type="function">
    <text evidence="10">One of several proteins that assist in the late maturation steps of the functional core of the 30S ribosomal subunit. Helps release RbfA from mature subunits. May play a role in the assembly of ribosomal proteins into the subunit. Circularly permuted GTPase that catalyzes slow GTP hydrolysis, GTPase activity is stimulated by the 30S ribosomal subunit.</text>
</comment>
<keyword evidence="8 10" id="KW-0694">RNA-binding</keyword>
<gene>
    <name evidence="10 13" type="primary">rsgA</name>
    <name evidence="13" type="ORF">GCM10022410_07540</name>
</gene>
<dbReference type="SUPFAM" id="SSF52540">
    <property type="entry name" value="P-loop containing nucleoside triphosphate hydrolases"/>
    <property type="match status" value="1"/>
</dbReference>
<comment type="subcellular location">
    <subcellularLocation>
        <location evidence="10">Cytoplasm</location>
    </subcellularLocation>
</comment>
<evidence type="ECO:0000259" key="11">
    <source>
        <dbReference type="PROSITE" id="PS50936"/>
    </source>
</evidence>
<comment type="subunit">
    <text evidence="10">Monomer. Associates with 30S ribosomal subunit, binds 16S rRNA.</text>
</comment>
<feature type="domain" description="EngC GTPase" evidence="11">
    <location>
        <begin position="72"/>
        <end position="221"/>
    </location>
</feature>
<evidence type="ECO:0000256" key="4">
    <source>
        <dbReference type="ARBA" id="ARBA00022730"/>
    </source>
</evidence>
<feature type="binding site" evidence="10">
    <location>
        <position position="260"/>
    </location>
    <ligand>
        <name>Zn(2+)</name>
        <dbReference type="ChEBI" id="CHEBI:29105"/>
    </ligand>
</feature>
<feature type="binding site" evidence="10">
    <location>
        <position position="254"/>
    </location>
    <ligand>
        <name>Zn(2+)</name>
        <dbReference type="ChEBI" id="CHEBI:29105"/>
    </ligand>
</feature>
<comment type="similarity">
    <text evidence="10">Belongs to the TRAFAC class YlqF/YawG GTPase family. RsgA subfamily.</text>
</comment>
<keyword evidence="1 10" id="KW-0963">Cytoplasm</keyword>
<dbReference type="InterPro" id="IPR010914">
    <property type="entry name" value="RsgA_GTPase_dom"/>
</dbReference>
<evidence type="ECO:0000256" key="2">
    <source>
        <dbReference type="ARBA" id="ARBA00022517"/>
    </source>
</evidence>
<dbReference type="Proteomes" id="UP001501734">
    <property type="component" value="Unassembled WGS sequence"/>
</dbReference>
<proteinExistence type="inferred from homology"/>
<organism evidence="13 14">
    <name type="scientific">Amphibacillus indicireducens</name>
    <dbReference type="NCBI Taxonomy" id="1076330"/>
    <lineage>
        <taxon>Bacteria</taxon>
        <taxon>Bacillati</taxon>
        <taxon>Bacillota</taxon>
        <taxon>Bacilli</taxon>
        <taxon>Bacillales</taxon>
        <taxon>Bacillaceae</taxon>
        <taxon>Amphibacillus</taxon>
    </lineage>
</organism>
<evidence type="ECO:0000256" key="9">
    <source>
        <dbReference type="ARBA" id="ARBA00023134"/>
    </source>
</evidence>
<evidence type="ECO:0000313" key="13">
    <source>
        <dbReference type="EMBL" id="GAA4063271.1"/>
    </source>
</evidence>